<feature type="transmembrane region" description="Helical" evidence="17">
    <location>
        <begin position="118"/>
        <end position="136"/>
    </location>
</feature>
<dbReference type="PRINTS" id="PR00527">
    <property type="entry name" value="GASTRINR"/>
</dbReference>
<reference evidence="19 20" key="1">
    <citation type="submission" date="2020-06" db="EMBL/GenBank/DDBJ databases">
        <authorList>
            <person name="Li R."/>
            <person name="Bekaert M."/>
        </authorList>
    </citation>
    <scope>NUCLEOTIDE SEQUENCE [LARGE SCALE GENOMIC DNA]</scope>
    <source>
        <strain evidence="20">wild</strain>
    </source>
</reference>
<feature type="domain" description="G-protein coupled receptors family 1 profile" evidence="18">
    <location>
        <begin position="57"/>
        <end position="349"/>
    </location>
</feature>
<dbReference type="PROSITE" id="PS00237">
    <property type="entry name" value="G_PROTEIN_RECEP_F1_1"/>
    <property type="match status" value="1"/>
</dbReference>
<dbReference type="SUPFAM" id="SSF56935">
    <property type="entry name" value="Porins"/>
    <property type="match status" value="1"/>
</dbReference>
<dbReference type="PANTHER" id="PTHR24238">
    <property type="entry name" value="G-PROTEIN COUPLED RECEPTOR"/>
    <property type="match status" value="1"/>
</dbReference>
<accession>A0A6J8CXX7</accession>
<keyword evidence="8" id="KW-0564">Palmitate</keyword>
<dbReference type="GO" id="GO:0005886">
    <property type="term" value="C:plasma membrane"/>
    <property type="evidence" value="ECO:0007669"/>
    <property type="project" value="UniProtKB-SubCell"/>
</dbReference>
<dbReference type="GO" id="GO:0008188">
    <property type="term" value="F:neuropeptide receptor activity"/>
    <property type="evidence" value="ECO:0007669"/>
    <property type="project" value="TreeGrafter"/>
</dbReference>
<feature type="transmembrane region" description="Helical" evidence="17">
    <location>
        <begin position="157"/>
        <end position="177"/>
    </location>
</feature>
<keyword evidence="9" id="KW-1015">Disulfide bond</keyword>
<evidence type="ECO:0000256" key="9">
    <source>
        <dbReference type="ARBA" id="ARBA00023157"/>
    </source>
</evidence>
<sequence>MIQTMNITEPLTNDSTQANATCLDNSCFEPYEIPALTLEWKILIPLYCLIFVLSVVGNILVILTLVQNKRMRTVTNVFLLNLAISDLFIAILCMPFNTIPLILQNFIFGKFMCISVRYLQGVFFCVGCFTLVTISLERYFAICRPLHSRKWQTLSHSYKILGICWILSFIVMIPSAIHNKHIPLIYGNSMCREEWDNTLFETGYTIALVILLLVGPVVTMTIAYMLIAVTLWIGMKMDTQNELESTSGLQNGSCKKPDVVPIAKPKGRYDLQRGMRQSNSERSRASKKRVIKMLFAVVFEFFVCWTPMFIIQSWVIIDESSAGLYVTNELSSAFHLLAYVSTCCNPITYCFMNQKTCRGTYGVQHNRQRSLRATYGVQHNRQRSLRETYGVQHNRQGLLRATYGVQHNRQGSLRATYGVQHNRQRSLRATYGVQHNRQGSLRATYGVQHNRQRSWRATYGVQHNRQRSLRATYGVQHNRQRSLRATYGVQHNRQRSLRATYGVQHNRQGSLRATYGVQHNRQRSLRATYGVQHNRQGSLRATYGVQHNIQGSLLLKQVVNLFNKDYPCVICHQHQSIT</sequence>
<comment type="subcellular location">
    <subcellularLocation>
        <location evidence="1">Cell membrane</location>
        <topology evidence="1">Multi-pass membrane protein</topology>
    </subcellularLocation>
</comment>
<dbReference type="OrthoDB" id="10037617at2759"/>
<evidence type="ECO:0000256" key="6">
    <source>
        <dbReference type="ARBA" id="ARBA00023040"/>
    </source>
</evidence>
<evidence type="ECO:0000256" key="2">
    <source>
        <dbReference type="ARBA" id="ARBA00019090"/>
    </source>
</evidence>
<evidence type="ECO:0000256" key="1">
    <source>
        <dbReference type="ARBA" id="ARBA00004651"/>
    </source>
</evidence>
<comment type="similarity">
    <text evidence="16">Belongs to the G-protein coupled receptor 1 family.</text>
</comment>
<dbReference type="PANTHER" id="PTHR24238:SF75">
    <property type="entry name" value="CHOLECYSTOKININ-LIKE RECEPTOR AT 17D1-RELATED"/>
    <property type="match status" value="1"/>
</dbReference>
<dbReference type="PRINTS" id="PR01822">
    <property type="entry name" value="CCYSTOKININR"/>
</dbReference>
<feature type="transmembrane region" description="Helical" evidence="17">
    <location>
        <begin position="293"/>
        <end position="317"/>
    </location>
</feature>
<dbReference type="InterPro" id="IPR017452">
    <property type="entry name" value="GPCR_Rhodpsn_7TM"/>
</dbReference>
<comment type="function">
    <text evidence="14">Receptor for gastrin and cholecystokinin. The CCK-B receptors occur throughout the central nervous system where they modulate anxiety, analgesia, arousal, and neuroleptic activity. This receptor mediates its action by association with G proteins that activate a phosphatidylinositol-calcium second messenger system.</text>
</comment>
<evidence type="ECO:0000313" key="20">
    <source>
        <dbReference type="Proteomes" id="UP000507470"/>
    </source>
</evidence>
<feature type="transmembrane region" description="Helical" evidence="17">
    <location>
        <begin position="204"/>
        <end position="233"/>
    </location>
</feature>
<keyword evidence="20" id="KW-1185">Reference proteome</keyword>
<keyword evidence="10 16" id="KW-0675">Receptor</keyword>
<dbReference type="Pfam" id="PF00001">
    <property type="entry name" value="7tm_1"/>
    <property type="match status" value="1"/>
</dbReference>
<evidence type="ECO:0000256" key="17">
    <source>
        <dbReference type="SAM" id="Phobius"/>
    </source>
</evidence>
<evidence type="ECO:0000256" key="16">
    <source>
        <dbReference type="RuleBase" id="RU000688"/>
    </source>
</evidence>
<dbReference type="SUPFAM" id="SSF81321">
    <property type="entry name" value="Family A G protein-coupled receptor-like"/>
    <property type="match status" value="1"/>
</dbReference>
<keyword evidence="4 16" id="KW-0812">Transmembrane</keyword>
<dbReference type="EMBL" id="CACVKT020006298">
    <property type="protein sequence ID" value="CAC5400735.1"/>
    <property type="molecule type" value="Genomic_DNA"/>
</dbReference>
<dbReference type="InterPro" id="IPR000276">
    <property type="entry name" value="GPCR_Rhodpsn"/>
</dbReference>
<dbReference type="PRINTS" id="PR00237">
    <property type="entry name" value="GPCRRHODOPSN"/>
</dbReference>
<dbReference type="InterPro" id="IPR000314">
    <property type="entry name" value="Gastrin_rcpt"/>
</dbReference>
<dbReference type="PROSITE" id="PS50262">
    <property type="entry name" value="G_PROTEIN_RECEP_F1_2"/>
    <property type="match status" value="1"/>
</dbReference>
<dbReference type="GO" id="GO:0015054">
    <property type="term" value="F:gastrin receptor activity"/>
    <property type="evidence" value="ECO:0007669"/>
    <property type="project" value="InterPro"/>
</dbReference>
<evidence type="ECO:0000256" key="15">
    <source>
        <dbReference type="ARBA" id="ARBA00031093"/>
    </source>
</evidence>
<evidence type="ECO:0000256" key="4">
    <source>
        <dbReference type="ARBA" id="ARBA00022692"/>
    </source>
</evidence>
<feature type="transmembrane region" description="Helical" evidence="17">
    <location>
        <begin position="44"/>
        <end position="66"/>
    </location>
</feature>
<keyword evidence="5 17" id="KW-1133">Transmembrane helix</keyword>
<dbReference type="Proteomes" id="UP000507470">
    <property type="component" value="Unassembled WGS sequence"/>
</dbReference>
<evidence type="ECO:0000313" key="19">
    <source>
        <dbReference type="EMBL" id="CAC5400735.1"/>
    </source>
</evidence>
<evidence type="ECO:0000256" key="8">
    <source>
        <dbReference type="ARBA" id="ARBA00023139"/>
    </source>
</evidence>
<keyword evidence="11" id="KW-0325">Glycoprotein</keyword>
<evidence type="ECO:0000256" key="10">
    <source>
        <dbReference type="ARBA" id="ARBA00023170"/>
    </source>
</evidence>
<evidence type="ECO:0000259" key="18">
    <source>
        <dbReference type="PROSITE" id="PS50262"/>
    </source>
</evidence>
<evidence type="ECO:0000256" key="14">
    <source>
        <dbReference type="ARBA" id="ARBA00025402"/>
    </source>
</evidence>
<evidence type="ECO:0000256" key="5">
    <source>
        <dbReference type="ARBA" id="ARBA00022989"/>
    </source>
</evidence>
<evidence type="ECO:0000256" key="3">
    <source>
        <dbReference type="ARBA" id="ARBA00022475"/>
    </source>
</evidence>
<dbReference type="Gene3D" id="1.20.1070.10">
    <property type="entry name" value="Rhodopsin 7-helix transmembrane proteins"/>
    <property type="match status" value="1"/>
</dbReference>
<evidence type="ECO:0000256" key="11">
    <source>
        <dbReference type="ARBA" id="ARBA00023180"/>
    </source>
</evidence>
<organism evidence="19 20">
    <name type="scientific">Mytilus coruscus</name>
    <name type="common">Sea mussel</name>
    <dbReference type="NCBI Taxonomy" id="42192"/>
    <lineage>
        <taxon>Eukaryota</taxon>
        <taxon>Metazoa</taxon>
        <taxon>Spiralia</taxon>
        <taxon>Lophotrochozoa</taxon>
        <taxon>Mollusca</taxon>
        <taxon>Bivalvia</taxon>
        <taxon>Autobranchia</taxon>
        <taxon>Pteriomorphia</taxon>
        <taxon>Mytilida</taxon>
        <taxon>Mytiloidea</taxon>
        <taxon>Mytilidae</taxon>
        <taxon>Mytilinae</taxon>
        <taxon>Mytilus</taxon>
    </lineage>
</organism>
<dbReference type="AlphaFoldDB" id="A0A6J8CXX7"/>
<keyword evidence="6 16" id="KW-0297">G-protein coupled receptor</keyword>
<evidence type="ECO:0000256" key="13">
    <source>
        <dbReference type="ARBA" id="ARBA00023288"/>
    </source>
</evidence>
<name>A0A6J8CXX7_MYTCO</name>
<keyword evidence="12 16" id="KW-0807">Transducer</keyword>
<proteinExistence type="inferred from homology"/>
<keyword evidence="3" id="KW-1003">Cell membrane</keyword>
<evidence type="ECO:0000256" key="7">
    <source>
        <dbReference type="ARBA" id="ARBA00023136"/>
    </source>
</evidence>
<evidence type="ECO:0000256" key="12">
    <source>
        <dbReference type="ARBA" id="ARBA00023224"/>
    </source>
</evidence>
<keyword evidence="7 17" id="KW-0472">Membrane</keyword>
<dbReference type="InterPro" id="IPR009126">
    <property type="entry name" value="Cholcskin_rcpt"/>
</dbReference>
<feature type="transmembrane region" description="Helical" evidence="17">
    <location>
        <begin position="78"/>
        <end position="98"/>
    </location>
</feature>
<gene>
    <name evidence="19" type="ORF">MCOR_34888</name>
</gene>
<protein>
    <recommendedName>
        <fullName evidence="2">Gastrin/cholecystokinin type B receptor</fullName>
    </recommendedName>
    <alternativeName>
        <fullName evidence="15">Cholecystokinin-2 receptor</fullName>
    </alternativeName>
</protein>
<keyword evidence="13" id="KW-0449">Lipoprotein</keyword>